<protein>
    <submittedName>
        <fullName evidence="2">Uncharacterized protein</fullName>
    </submittedName>
</protein>
<evidence type="ECO:0000313" key="2">
    <source>
        <dbReference type="EMBL" id="RDX63413.1"/>
    </source>
</evidence>
<accession>A0A371EBK7</accession>
<dbReference type="PANTHER" id="PTHR33223">
    <property type="entry name" value="CCHC-TYPE DOMAIN-CONTAINING PROTEIN"/>
    <property type="match status" value="1"/>
</dbReference>
<feature type="region of interest" description="Disordered" evidence="1">
    <location>
        <begin position="91"/>
        <end position="137"/>
    </location>
</feature>
<reference evidence="2" key="1">
    <citation type="submission" date="2018-05" db="EMBL/GenBank/DDBJ databases">
        <title>Draft genome of Mucuna pruriens seed.</title>
        <authorList>
            <person name="Nnadi N.E."/>
            <person name="Vos R."/>
            <person name="Hasami M.H."/>
            <person name="Devisetty U.K."/>
            <person name="Aguiy J.C."/>
        </authorList>
    </citation>
    <scope>NUCLEOTIDE SEQUENCE [LARGE SCALE GENOMIC DNA]</scope>
    <source>
        <strain evidence="2">JCA_2017</strain>
    </source>
</reference>
<dbReference type="PANTHER" id="PTHR33223:SF10">
    <property type="entry name" value="AMINOTRANSFERASE-LIKE PLANT MOBILE DOMAIN-CONTAINING PROTEIN"/>
    <property type="match status" value="1"/>
</dbReference>
<feature type="non-terminal residue" evidence="2">
    <location>
        <position position="1"/>
    </location>
</feature>
<dbReference type="EMBL" id="QJKJ01014920">
    <property type="protein sequence ID" value="RDX63413.1"/>
    <property type="molecule type" value="Genomic_DNA"/>
</dbReference>
<dbReference type="OrthoDB" id="1752268at2759"/>
<organism evidence="2 3">
    <name type="scientific">Mucuna pruriens</name>
    <name type="common">Velvet bean</name>
    <name type="synonym">Dolichos pruriens</name>
    <dbReference type="NCBI Taxonomy" id="157652"/>
    <lineage>
        <taxon>Eukaryota</taxon>
        <taxon>Viridiplantae</taxon>
        <taxon>Streptophyta</taxon>
        <taxon>Embryophyta</taxon>
        <taxon>Tracheophyta</taxon>
        <taxon>Spermatophyta</taxon>
        <taxon>Magnoliopsida</taxon>
        <taxon>eudicotyledons</taxon>
        <taxon>Gunneridae</taxon>
        <taxon>Pentapetalae</taxon>
        <taxon>rosids</taxon>
        <taxon>fabids</taxon>
        <taxon>Fabales</taxon>
        <taxon>Fabaceae</taxon>
        <taxon>Papilionoideae</taxon>
        <taxon>50 kb inversion clade</taxon>
        <taxon>NPAAA clade</taxon>
        <taxon>indigoferoid/millettioid clade</taxon>
        <taxon>Phaseoleae</taxon>
        <taxon>Mucuna</taxon>
    </lineage>
</organism>
<keyword evidence="3" id="KW-1185">Reference proteome</keyword>
<gene>
    <name evidence="2" type="ORF">CR513_58164</name>
</gene>
<feature type="non-terminal residue" evidence="2">
    <location>
        <position position="297"/>
    </location>
</feature>
<evidence type="ECO:0000256" key="1">
    <source>
        <dbReference type="SAM" id="MobiDB-lite"/>
    </source>
</evidence>
<dbReference type="Proteomes" id="UP000257109">
    <property type="component" value="Unassembled WGS sequence"/>
</dbReference>
<dbReference type="AlphaFoldDB" id="A0A371EBK7"/>
<name>A0A371EBK7_MUCPR</name>
<feature type="compositionally biased region" description="Polar residues" evidence="1">
    <location>
        <begin position="103"/>
        <end position="114"/>
    </location>
</feature>
<evidence type="ECO:0000313" key="3">
    <source>
        <dbReference type="Proteomes" id="UP000257109"/>
    </source>
</evidence>
<proteinExistence type="predicted"/>
<sequence length="297" mass="33565">EEIDRAIIPTYFRELVVDPFYGTQDLHVHLQAFQTQVYISGGDDVVSSLRTIHTFNDLAMTFVSQFATNKAKKLEVANMFDINQAKGRVALGRSGHGRPTPSRARTTLVRNQSRPRPFRKTNPSEEETMELSPIHSLEDDEVLDPKGGLPHPPLGSSRDEWCEFHCTCGHTTKGCRNLKSQIEKLIRTGYLSRFMQTQGTITTISKGEAITQMMTFERKRYANSVMTVQASATHPKDPYSFSDDDYEGMISHQDDPMIISVVAVEFKVEKVLVDQESSTNILYWATFPKDGTLKIKL</sequence>
<comment type="caution">
    <text evidence="2">The sequence shown here is derived from an EMBL/GenBank/DDBJ whole genome shotgun (WGS) entry which is preliminary data.</text>
</comment>